<dbReference type="RefSeq" id="WP_130130886.1">
    <property type="nucleotide sequence ID" value="NZ_SGSQ01000001.1"/>
</dbReference>
<dbReference type="PROSITE" id="PS51257">
    <property type="entry name" value="PROKAR_LIPOPROTEIN"/>
    <property type="match status" value="1"/>
</dbReference>
<protein>
    <submittedName>
        <fullName evidence="2">Alpha/beta fold hydrolase</fullName>
    </submittedName>
</protein>
<evidence type="ECO:0000313" key="2">
    <source>
        <dbReference type="EMBL" id="RZG49337.1"/>
    </source>
</evidence>
<comment type="caution">
    <text evidence="2">The sequence shown here is derived from an EMBL/GenBank/DDBJ whole genome shotgun (WGS) entry which is preliminary data.</text>
</comment>
<dbReference type="InterPro" id="IPR005152">
    <property type="entry name" value="Lipase_secreted"/>
</dbReference>
<dbReference type="EMBL" id="SGSQ01000001">
    <property type="protein sequence ID" value="RZG49337.1"/>
    <property type="molecule type" value="Genomic_DNA"/>
</dbReference>
<organism evidence="2 3">
    <name type="scientific">Acinetobacter wuhouensis</name>
    <dbReference type="NCBI Taxonomy" id="1879050"/>
    <lineage>
        <taxon>Bacteria</taxon>
        <taxon>Pseudomonadati</taxon>
        <taxon>Pseudomonadota</taxon>
        <taxon>Gammaproteobacteria</taxon>
        <taxon>Moraxellales</taxon>
        <taxon>Moraxellaceae</taxon>
        <taxon>Acinetobacter</taxon>
    </lineage>
</organism>
<reference evidence="2 3" key="1">
    <citation type="submission" date="2019-02" db="EMBL/GenBank/DDBJ databases">
        <title>The Batch Genome Submission of Acinetobacter spp. strains.</title>
        <authorList>
            <person name="Qin J."/>
            <person name="Hu Y."/>
            <person name="Ye H."/>
            <person name="Wei L."/>
            <person name="Feng Y."/>
            <person name="Zong Z."/>
        </authorList>
    </citation>
    <scope>NUCLEOTIDE SEQUENCE [LARGE SCALE GENOMIC DNA]</scope>
    <source>
        <strain evidence="2 3">WCHAW060049</strain>
    </source>
</reference>
<feature type="chain" id="PRO_5020429510" evidence="1">
    <location>
        <begin position="20"/>
        <end position="413"/>
    </location>
</feature>
<gene>
    <name evidence="2" type="ORF">EXU28_00630</name>
</gene>
<keyword evidence="3" id="KW-1185">Reference proteome</keyword>
<dbReference type="SUPFAM" id="SSF53474">
    <property type="entry name" value="alpha/beta-Hydrolases"/>
    <property type="match status" value="1"/>
</dbReference>
<dbReference type="PANTHER" id="PTHR34853">
    <property type="match status" value="1"/>
</dbReference>
<dbReference type="Proteomes" id="UP000293863">
    <property type="component" value="Unassembled WGS sequence"/>
</dbReference>
<dbReference type="GO" id="GO:0016042">
    <property type="term" value="P:lipid catabolic process"/>
    <property type="evidence" value="ECO:0007669"/>
    <property type="project" value="InterPro"/>
</dbReference>
<evidence type="ECO:0000313" key="3">
    <source>
        <dbReference type="Proteomes" id="UP000293863"/>
    </source>
</evidence>
<evidence type="ECO:0000256" key="1">
    <source>
        <dbReference type="SAM" id="SignalP"/>
    </source>
</evidence>
<keyword evidence="2" id="KW-0378">Hydrolase</keyword>
<accession>A0A4Q7AN93</accession>
<dbReference type="Pfam" id="PF03583">
    <property type="entry name" value="LIP"/>
    <property type="match status" value="1"/>
</dbReference>
<dbReference type="Gene3D" id="3.40.50.1820">
    <property type="entry name" value="alpha/beta hydrolase"/>
    <property type="match status" value="1"/>
</dbReference>
<dbReference type="PANTHER" id="PTHR34853:SF1">
    <property type="entry name" value="LIPASE 5"/>
    <property type="match status" value="1"/>
</dbReference>
<name>A0A4Q7AN93_9GAMM</name>
<dbReference type="PIRSF" id="PIRSF029171">
    <property type="entry name" value="Esterase_LipA"/>
    <property type="match status" value="1"/>
</dbReference>
<dbReference type="GO" id="GO:0004806">
    <property type="term" value="F:triacylglycerol lipase activity"/>
    <property type="evidence" value="ECO:0007669"/>
    <property type="project" value="InterPro"/>
</dbReference>
<feature type="signal peptide" evidence="1">
    <location>
        <begin position="1"/>
        <end position="19"/>
    </location>
</feature>
<proteinExistence type="predicted"/>
<sequence length="413" mass="43563">MKRNLLTVLILSSGLILSACNDSDDNGSSIIGGSTDPNANNITNPVVGIPTAYSKDDMSAVAAESVVMTYKMKGVNDKETQATALVFVPKTTPPAAGWPVVAWAHGTTGVADKCAPSQQGLKGTEVLLKQLLAQGYVVVAPDYEGLGEPSGREVHPFLNLKSEAYSITDAVVAARDYIKKQGKSVSKDWLAIGHSQGGQAVLGAAQYASRAQLNYKGTIAVAPASNLSLILLGGEAQANEMNDLSAKISTLASLDTYTALITAGLRNKNPQLTFSQVFKSPTDTLAQSAETLCSGDVGLTLGGGMTKYASENNYSLEGYPRTQSNFLELSAVSTFLISESQPLQVKLNQPVIIYQGGADATVPKKVTDFLLTGDGAKQSNITYRTEAEWDHTTAYTANLANIVNDVKSMMPAQ</sequence>
<dbReference type="AlphaFoldDB" id="A0A4Q7AN93"/>
<keyword evidence="1" id="KW-0732">Signal</keyword>
<dbReference type="InterPro" id="IPR029058">
    <property type="entry name" value="AB_hydrolase_fold"/>
</dbReference>